<dbReference type="STRING" id="135651.G0MH17"/>
<dbReference type="AlphaFoldDB" id="G0MH17"/>
<evidence type="ECO:0000256" key="1">
    <source>
        <dbReference type="SAM" id="MobiDB-lite"/>
    </source>
</evidence>
<gene>
    <name evidence="2" type="ORF">CAEBREN_16110</name>
</gene>
<name>G0MH17_CAEBE</name>
<evidence type="ECO:0000313" key="3">
    <source>
        <dbReference type="Proteomes" id="UP000008068"/>
    </source>
</evidence>
<dbReference type="eggNOG" id="ENOG502TJ4Q">
    <property type="taxonomic scope" value="Eukaryota"/>
</dbReference>
<feature type="compositionally biased region" description="Acidic residues" evidence="1">
    <location>
        <begin position="25"/>
        <end position="36"/>
    </location>
</feature>
<keyword evidence="3" id="KW-1185">Reference proteome</keyword>
<dbReference type="EMBL" id="GL379794">
    <property type="protein sequence ID" value="EGT57942.1"/>
    <property type="molecule type" value="Genomic_DNA"/>
</dbReference>
<proteinExistence type="predicted"/>
<accession>G0MH17</accession>
<dbReference type="Proteomes" id="UP000008068">
    <property type="component" value="Unassembled WGS sequence"/>
</dbReference>
<organism evidence="3">
    <name type="scientific">Caenorhabditis brenneri</name>
    <name type="common">Nematode worm</name>
    <dbReference type="NCBI Taxonomy" id="135651"/>
    <lineage>
        <taxon>Eukaryota</taxon>
        <taxon>Metazoa</taxon>
        <taxon>Ecdysozoa</taxon>
        <taxon>Nematoda</taxon>
        <taxon>Chromadorea</taxon>
        <taxon>Rhabditida</taxon>
        <taxon>Rhabditina</taxon>
        <taxon>Rhabditomorpha</taxon>
        <taxon>Rhabditoidea</taxon>
        <taxon>Rhabditidae</taxon>
        <taxon>Peloderinae</taxon>
        <taxon>Caenorhabditis</taxon>
    </lineage>
</organism>
<reference evidence="3" key="1">
    <citation type="submission" date="2011-07" db="EMBL/GenBank/DDBJ databases">
        <authorList>
            <consortium name="Caenorhabditis brenneri Sequencing and Analysis Consortium"/>
            <person name="Wilson R.K."/>
        </authorList>
    </citation>
    <scope>NUCLEOTIDE SEQUENCE [LARGE SCALE GENOMIC DNA]</scope>
    <source>
        <strain evidence="3">PB2801</strain>
    </source>
</reference>
<feature type="compositionally biased region" description="Basic and acidic residues" evidence="1">
    <location>
        <begin position="1"/>
        <end position="24"/>
    </location>
</feature>
<dbReference type="OMA" id="CHETTMS"/>
<sequence length="399" mass="47289">MASREKRALSNEDEFNAKRSRVVEQEEENQLEDIEAELEKDHESVSLPDSESYDLLSEEDGDVQEPEHETENTTPPAPPTPLGYSQFIEQENQGFVGRFKPYDGPRLENGRPDPQYISYLEEVFGFTDDDEKFEANRNDETPYHHRRHCLWPQMYNVVQDYKKLKPDEEIFEISLCHETTMSENFAENFERAVSIVMKEPRPSRFPQTEEEAKRKLAYENSRKEALQELSVDYHDGYATHPGSGHKYAYMFPVHFSYELIDYICTVMGMNGLPLMFLKNDIEKFYPEYDEINLEVRYFLESCFLMDTSQTEHFTRKVEDGAPFESNDEDLVRDLYEEMNLVFCYVFEEFVMYEAMKIAKREEEFAYLDGIVPENSFLRERRPADAHRRFQFDFKCPTFK</sequence>
<feature type="region of interest" description="Disordered" evidence="1">
    <location>
        <begin position="1"/>
        <end position="83"/>
    </location>
</feature>
<protein>
    <submittedName>
        <fullName evidence="2">Uncharacterized protein</fullName>
    </submittedName>
</protein>
<dbReference type="HOGENOM" id="CLU_691232_0_0_1"/>
<dbReference type="InParanoid" id="G0MH17"/>
<dbReference type="FunCoup" id="G0MH17">
    <property type="interactions" value="85"/>
</dbReference>
<evidence type="ECO:0000313" key="2">
    <source>
        <dbReference type="EMBL" id="EGT57942.1"/>
    </source>
</evidence>